<gene>
    <name evidence="1" type="ORF">HPB48_023148</name>
</gene>
<evidence type="ECO:0000313" key="1">
    <source>
        <dbReference type="EMBL" id="KAH9371882.1"/>
    </source>
</evidence>
<evidence type="ECO:0000313" key="2">
    <source>
        <dbReference type="Proteomes" id="UP000821853"/>
    </source>
</evidence>
<dbReference type="AlphaFoldDB" id="A0A9J6G8U6"/>
<name>A0A9J6G8U6_HAELO</name>
<dbReference type="EMBL" id="JABSTR010000005">
    <property type="protein sequence ID" value="KAH9371882.1"/>
    <property type="molecule type" value="Genomic_DNA"/>
</dbReference>
<keyword evidence="2" id="KW-1185">Reference proteome</keyword>
<protein>
    <submittedName>
        <fullName evidence="1">Uncharacterized protein</fullName>
    </submittedName>
</protein>
<comment type="caution">
    <text evidence="1">The sequence shown here is derived from an EMBL/GenBank/DDBJ whole genome shotgun (WGS) entry which is preliminary data.</text>
</comment>
<dbReference type="OrthoDB" id="8046046at2759"/>
<proteinExistence type="predicted"/>
<organism evidence="1 2">
    <name type="scientific">Haemaphysalis longicornis</name>
    <name type="common">Bush tick</name>
    <dbReference type="NCBI Taxonomy" id="44386"/>
    <lineage>
        <taxon>Eukaryota</taxon>
        <taxon>Metazoa</taxon>
        <taxon>Ecdysozoa</taxon>
        <taxon>Arthropoda</taxon>
        <taxon>Chelicerata</taxon>
        <taxon>Arachnida</taxon>
        <taxon>Acari</taxon>
        <taxon>Parasitiformes</taxon>
        <taxon>Ixodida</taxon>
        <taxon>Ixodoidea</taxon>
        <taxon>Ixodidae</taxon>
        <taxon>Haemaphysalinae</taxon>
        <taxon>Haemaphysalis</taxon>
    </lineage>
</organism>
<sequence>MTTWRIWKASLKESFGEQLSFIQWQETVTARLQLADETLPSYAFAKLRVISRCPVSLTDKKGLNVYPRNTRDDQLATAIAVTAPEICR</sequence>
<dbReference type="VEuPathDB" id="VectorBase:HLOH_059442"/>
<accession>A0A9J6G8U6</accession>
<dbReference type="Proteomes" id="UP000821853">
    <property type="component" value="Chromosome 3"/>
</dbReference>
<reference evidence="1 2" key="1">
    <citation type="journal article" date="2020" name="Cell">
        <title>Large-Scale Comparative Analyses of Tick Genomes Elucidate Their Genetic Diversity and Vector Capacities.</title>
        <authorList>
            <consortium name="Tick Genome and Microbiome Consortium (TIGMIC)"/>
            <person name="Jia N."/>
            <person name="Wang J."/>
            <person name="Shi W."/>
            <person name="Du L."/>
            <person name="Sun Y."/>
            <person name="Zhan W."/>
            <person name="Jiang J.F."/>
            <person name="Wang Q."/>
            <person name="Zhang B."/>
            <person name="Ji P."/>
            <person name="Bell-Sakyi L."/>
            <person name="Cui X.M."/>
            <person name="Yuan T.T."/>
            <person name="Jiang B.G."/>
            <person name="Yang W.F."/>
            <person name="Lam T.T."/>
            <person name="Chang Q.C."/>
            <person name="Ding S.J."/>
            <person name="Wang X.J."/>
            <person name="Zhu J.G."/>
            <person name="Ruan X.D."/>
            <person name="Zhao L."/>
            <person name="Wei J.T."/>
            <person name="Ye R.Z."/>
            <person name="Que T.C."/>
            <person name="Du C.H."/>
            <person name="Zhou Y.H."/>
            <person name="Cheng J.X."/>
            <person name="Dai P.F."/>
            <person name="Guo W.B."/>
            <person name="Han X.H."/>
            <person name="Huang E.J."/>
            <person name="Li L.F."/>
            <person name="Wei W."/>
            <person name="Gao Y.C."/>
            <person name="Liu J.Z."/>
            <person name="Shao H.Z."/>
            <person name="Wang X."/>
            <person name="Wang C.C."/>
            <person name="Yang T.C."/>
            <person name="Huo Q.B."/>
            <person name="Li W."/>
            <person name="Chen H.Y."/>
            <person name="Chen S.E."/>
            <person name="Zhou L.G."/>
            <person name="Ni X.B."/>
            <person name="Tian J.H."/>
            <person name="Sheng Y."/>
            <person name="Liu T."/>
            <person name="Pan Y.S."/>
            <person name="Xia L.Y."/>
            <person name="Li J."/>
            <person name="Zhao F."/>
            <person name="Cao W.C."/>
        </authorList>
    </citation>
    <scope>NUCLEOTIDE SEQUENCE [LARGE SCALE GENOMIC DNA]</scope>
    <source>
        <strain evidence="1">HaeL-2018</strain>
    </source>
</reference>